<dbReference type="Pfam" id="PF00989">
    <property type="entry name" value="PAS"/>
    <property type="match status" value="1"/>
</dbReference>
<evidence type="ECO:0000259" key="3">
    <source>
        <dbReference type="PROSITE" id="PS50110"/>
    </source>
</evidence>
<name>A0A1G7IXR3_9EURY</name>
<dbReference type="InterPro" id="IPR035965">
    <property type="entry name" value="PAS-like_dom_sf"/>
</dbReference>
<reference evidence="6" key="1">
    <citation type="submission" date="2016-10" db="EMBL/GenBank/DDBJ databases">
        <authorList>
            <person name="Varghese N."/>
            <person name="Submissions S."/>
        </authorList>
    </citation>
    <scope>NUCLEOTIDE SEQUENCE [LARGE SCALE GENOMIC DNA]</scope>
    <source>
        <strain evidence="6">IBRC-M 10760</strain>
    </source>
</reference>
<evidence type="ECO:0000256" key="1">
    <source>
        <dbReference type="ARBA" id="ARBA00022553"/>
    </source>
</evidence>
<sequence length="259" mass="29107">MYAPTDDRVQVLHVDDEVSLLDLTQECLERASDRLDVVRETTAAAGLDRLAESAVDCVLSDYDMPGMDGLAFLDRVREEYDDLPFILYTGKGSEEIASEAISAGVTDYLQKESGIDHYDVLANKIETAVARHRTERELRATKEQYQRLVEQNVVGIYLIQNGEFRFVNEKLAAIHGYDRSEMIGMSPLTVVAESDRDRVRRNLQVRLAGGREELNYRIVGKHRDGSTLDLELHGGRIEYEGGPAVMGVVVNWSERDGEV</sequence>
<dbReference type="NCBIfam" id="TIGR00229">
    <property type="entry name" value="sensory_box"/>
    <property type="match status" value="1"/>
</dbReference>
<accession>A0A1G7IXR3</accession>
<protein>
    <submittedName>
        <fullName evidence="5">PAS domain S-box-containing protein</fullName>
    </submittedName>
</protein>
<dbReference type="InterPro" id="IPR013767">
    <property type="entry name" value="PAS_fold"/>
</dbReference>
<dbReference type="SMART" id="SM00091">
    <property type="entry name" value="PAS"/>
    <property type="match status" value="1"/>
</dbReference>
<dbReference type="OrthoDB" id="8127at2157"/>
<dbReference type="InterPro" id="IPR001789">
    <property type="entry name" value="Sig_transdc_resp-reg_receiver"/>
</dbReference>
<dbReference type="SUPFAM" id="SSF52172">
    <property type="entry name" value="CheY-like"/>
    <property type="match status" value="1"/>
</dbReference>
<dbReference type="STRING" id="660518.SAMN05216218_104125"/>
<dbReference type="Gene3D" id="3.40.50.2300">
    <property type="match status" value="1"/>
</dbReference>
<dbReference type="PROSITE" id="PS50110">
    <property type="entry name" value="RESPONSE_REGULATORY"/>
    <property type="match status" value="1"/>
</dbReference>
<dbReference type="GO" id="GO:0000160">
    <property type="term" value="P:phosphorelay signal transduction system"/>
    <property type="evidence" value="ECO:0007669"/>
    <property type="project" value="InterPro"/>
</dbReference>
<keyword evidence="6" id="KW-1185">Reference proteome</keyword>
<dbReference type="RefSeq" id="WP_092689656.1">
    <property type="nucleotide sequence ID" value="NZ_FNBK01000004.1"/>
</dbReference>
<dbReference type="EMBL" id="FNBK01000004">
    <property type="protein sequence ID" value="SDF17477.1"/>
    <property type="molecule type" value="Genomic_DNA"/>
</dbReference>
<organism evidence="5 6">
    <name type="scientific">Halorientalis regularis</name>
    <dbReference type="NCBI Taxonomy" id="660518"/>
    <lineage>
        <taxon>Archaea</taxon>
        <taxon>Methanobacteriati</taxon>
        <taxon>Methanobacteriota</taxon>
        <taxon>Stenosarchaea group</taxon>
        <taxon>Halobacteria</taxon>
        <taxon>Halobacteriales</taxon>
        <taxon>Haloarculaceae</taxon>
        <taxon>Halorientalis</taxon>
    </lineage>
</organism>
<dbReference type="InterPro" id="IPR000014">
    <property type="entry name" value="PAS"/>
</dbReference>
<evidence type="ECO:0000256" key="2">
    <source>
        <dbReference type="PROSITE-ProRule" id="PRU00169"/>
    </source>
</evidence>
<dbReference type="PANTHER" id="PTHR44591">
    <property type="entry name" value="STRESS RESPONSE REGULATOR PROTEIN 1"/>
    <property type="match status" value="1"/>
</dbReference>
<dbReference type="CDD" id="cd00156">
    <property type="entry name" value="REC"/>
    <property type="match status" value="1"/>
</dbReference>
<gene>
    <name evidence="5" type="ORF">SAMN05216218_104125</name>
</gene>
<feature type="domain" description="Response regulatory" evidence="3">
    <location>
        <begin position="10"/>
        <end position="126"/>
    </location>
</feature>
<evidence type="ECO:0000313" key="6">
    <source>
        <dbReference type="Proteomes" id="UP000199076"/>
    </source>
</evidence>
<feature type="modified residue" description="4-aspartylphosphate" evidence="2">
    <location>
        <position position="61"/>
    </location>
</feature>
<feature type="domain" description="PAS" evidence="4">
    <location>
        <begin position="161"/>
        <end position="210"/>
    </location>
</feature>
<dbReference type="InterPro" id="IPR050595">
    <property type="entry name" value="Bact_response_regulator"/>
</dbReference>
<dbReference type="Gene3D" id="3.30.450.20">
    <property type="entry name" value="PAS domain"/>
    <property type="match status" value="1"/>
</dbReference>
<dbReference type="SMART" id="SM00448">
    <property type="entry name" value="REC"/>
    <property type="match status" value="1"/>
</dbReference>
<keyword evidence="1 2" id="KW-0597">Phosphoprotein</keyword>
<proteinExistence type="predicted"/>
<dbReference type="Proteomes" id="UP000199076">
    <property type="component" value="Unassembled WGS sequence"/>
</dbReference>
<dbReference type="AlphaFoldDB" id="A0A1G7IXR3"/>
<dbReference type="InterPro" id="IPR011006">
    <property type="entry name" value="CheY-like_superfamily"/>
</dbReference>
<dbReference type="Pfam" id="PF00072">
    <property type="entry name" value="Response_reg"/>
    <property type="match status" value="1"/>
</dbReference>
<dbReference type="CDD" id="cd00130">
    <property type="entry name" value="PAS"/>
    <property type="match status" value="1"/>
</dbReference>
<dbReference type="PANTHER" id="PTHR44591:SF3">
    <property type="entry name" value="RESPONSE REGULATORY DOMAIN-CONTAINING PROTEIN"/>
    <property type="match status" value="1"/>
</dbReference>
<dbReference type="PROSITE" id="PS50112">
    <property type="entry name" value="PAS"/>
    <property type="match status" value="1"/>
</dbReference>
<evidence type="ECO:0000313" key="5">
    <source>
        <dbReference type="EMBL" id="SDF17477.1"/>
    </source>
</evidence>
<dbReference type="GO" id="GO:0006355">
    <property type="term" value="P:regulation of DNA-templated transcription"/>
    <property type="evidence" value="ECO:0007669"/>
    <property type="project" value="InterPro"/>
</dbReference>
<dbReference type="SUPFAM" id="SSF55785">
    <property type="entry name" value="PYP-like sensor domain (PAS domain)"/>
    <property type="match status" value="1"/>
</dbReference>
<evidence type="ECO:0000259" key="4">
    <source>
        <dbReference type="PROSITE" id="PS50112"/>
    </source>
</evidence>